<feature type="compositionally biased region" description="Polar residues" evidence="1">
    <location>
        <begin position="37"/>
        <end position="48"/>
    </location>
</feature>
<dbReference type="PROSITE" id="PS51257">
    <property type="entry name" value="PROKAR_LIPOPROTEIN"/>
    <property type="match status" value="1"/>
</dbReference>
<name>A0AA94WRP0_9BACI</name>
<sequence>MKKLAVLMFSLLMILSACGTSADNNSGQNESSEETADSNASQGESNGNDVEEDAKVQQSVGVFKGWADNHTIEVETDNGYVTYYVSPDNQEAVKAVEEGSEVTISFIENEGRMELQSVQAN</sequence>
<evidence type="ECO:0000313" key="3">
    <source>
        <dbReference type="EMBL" id="TYS59952.1"/>
    </source>
</evidence>
<gene>
    <name evidence="3" type="ORF">FZC74_07295</name>
</gene>
<keyword evidence="2" id="KW-0732">Signal</keyword>
<dbReference type="RefSeq" id="WP_148965429.1">
    <property type="nucleotide sequence ID" value="NZ_VTEU01000002.1"/>
</dbReference>
<proteinExistence type="predicted"/>
<evidence type="ECO:0000256" key="2">
    <source>
        <dbReference type="SAM" id="SignalP"/>
    </source>
</evidence>
<evidence type="ECO:0008006" key="5">
    <source>
        <dbReference type="Google" id="ProtNLM"/>
    </source>
</evidence>
<dbReference type="AlphaFoldDB" id="A0AA94WRP0"/>
<feature type="region of interest" description="Disordered" evidence="1">
    <location>
        <begin position="21"/>
        <end position="54"/>
    </location>
</feature>
<dbReference type="EMBL" id="VTEU01000002">
    <property type="protein sequence ID" value="TYS59952.1"/>
    <property type="molecule type" value="Genomic_DNA"/>
</dbReference>
<evidence type="ECO:0000313" key="4">
    <source>
        <dbReference type="Proteomes" id="UP000323393"/>
    </source>
</evidence>
<protein>
    <recommendedName>
        <fullName evidence="5">Lipoprotein</fullName>
    </recommendedName>
</protein>
<feature type="compositionally biased region" description="Polar residues" evidence="1">
    <location>
        <begin position="21"/>
        <end position="30"/>
    </location>
</feature>
<feature type="signal peptide" evidence="2">
    <location>
        <begin position="1"/>
        <end position="22"/>
    </location>
</feature>
<comment type="caution">
    <text evidence="3">The sequence shown here is derived from an EMBL/GenBank/DDBJ whole genome shotgun (WGS) entry which is preliminary data.</text>
</comment>
<reference evidence="3 4" key="1">
    <citation type="submission" date="2019-08" db="EMBL/GenBank/DDBJ databases">
        <title>Bacillus genomes from the desert of Cuatro Cienegas, Coahuila.</title>
        <authorList>
            <person name="Olmedo-Alvarez G."/>
        </authorList>
    </citation>
    <scope>NUCLEOTIDE SEQUENCE [LARGE SCALE GENOMIC DNA]</scope>
    <source>
        <strain evidence="3 4">CH88_3T</strain>
    </source>
</reference>
<accession>A0AA94WRP0</accession>
<evidence type="ECO:0000256" key="1">
    <source>
        <dbReference type="SAM" id="MobiDB-lite"/>
    </source>
</evidence>
<dbReference type="Proteomes" id="UP000323393">
    <property type="component" value="Unassembled WGS sequence"/>
</dbReference>
<organism evidence="3 4">
    <name type="scientific">Sutcliffiella horikoshii</name>
    <dbReference type="NCBI Taxonomy" id="79883"/>
    <lineage>
        <taxon>Bacteria</taxon>
        <taxon>Bacillati</taxon>
        <taxon>Bacillota</taxon>
        <taxon>Bacilli</taxon>
        <taxon>Bacillales</taxon>
        <taxon>Bacillaceae</taxon>
        <taxon>Sutcliffiella</taxon>
    </lineage>
</organism>
<feature type="chain" id="PRO_5041725088" description="Lipoprotein" evidence="2">
    <location>
        <begin position="23"/>
        <end position="121"/>
    </location>
</feature>